<dbReference type="AlphaFoldDB" id="A0A915J349"/>
<keyword evidence="2" id="KW-1185">Reference proteome</keyword>
<feature type="region of interest" description="Disordered" evidence="1">
    <location>
        <begin position="1"/>
        <end position="26"/>
    </location>
</feature>
<feature type="region of interest" description="Disordered" evidence="1">
    <location>
        <begin position="96"/>
        <end position="120"/>
    </location>
</feature>
<organism evidence="2 3">
    <name type="scientific">Romanomermis culicivorax</name>
    <name type="common">Nematode worm</name>
    <dbReference type="NCBI Taxonomy" id="13658"/>
    <lineage>
        <taxon>Eukaryota</taxon>
        <taxon>Metazoa</taxon>
        <taxon>Ecdysozoa</taxon>
        <taxon>Nematoda</taxon>
        <taxon>Enoplea</taxon>
        <taxon>Dorylaimia</taxon>
        <taxon>Mermithida</taxon>
        <taxon>Mermithoidea</taxon>
        <taxon>Mermithidae</taxon>
        <taxon>Romanomermis</taxon>
    </lineage>
</organism>
<reference evidence="3" key="1">
    <citation type="submission" date="2022-11" db="UniProtKB">
        <authorList>
            <consortium name="WormBaseParasite"/>
        </authorList>
    </citation>
    <scope>IDENTIFICATION</scope>
</reference>
<evidence type="ECO:0000313" key="2">
    <source>
        <dbReference type="Proteomes" id="UP000887565"/>
    </source>
</evidence>
<dbReference type="WBParaSite" id="nRc.2.0.1.t20288-RA">
    <property type="protein sequence ID" value="nRc.2.0.1.t20288-RA"/>
    <property type="gene ID" value="nRc.2.0.1.g20288"/>
</dbReference>
<dbReference type="Proteomes" id="UP000887565">
    <property type="component" value="Unplaced"/>
</dbReference>
<evidence type="ECO:0000313" key="3">
    <source>
        <dbReference type="WBParaSite" id="nRc.2.0.1.t20288-RA"/>
    </source>
</evidence>
<proteinExistence type="predicted"/>
<evidence type="ECO:0000256" key="1">
    <source>
        <dbReference type="SAM" id="MobiDB-lite"/>
    </source>
</evidence>
<name>A0A915J349_ROMCU</name>
<accession>A0A915J349</accession>
<sequence length="120" mass="13627">MSAPISMPSKRSVASDNGDWKRSNKRQIDQIGIPSIIKEQFLKTFRRLPCTLHIYTVNMDISIESACELLTTDPILPNVLAIHCLEYNASCNEEIVKEEGEENDHIDSDQDGTEIKRTKH</sequence>
<protein>
    <submittedName>
        <fullName evidence="3">Uncharacterized protein</fullName>
    </submittedName>
</protein>